<keyword evidence="3" id="KW-1185">Reference proteome</keyword>
<feature type="region of interest" description="Disordered" evidence="1">
    <location>
        <begin position="50"/>
        <end position="75"/>
    </location>
</feature>
<feature type="non-terminal residue" evidence="2">
    <location>
        <position position="1"/>
    </location>
</feature>
<protein>
    <submittedName>
        <fullName evidence="2">Uncharacterized protein</fullName>
    </submittedName>
</protein>
<evidence type="ECO:0000256" key="1">
    <source>
        <dbReference type="SAM" id="MobiDB-lite"/>
    </source>
</evidence>
<evidence type="ECO:0000313" key="2">
    <source>
        <dbReference type="EMBL" id="KND93721.1"/>
    </source>
</evidence>
<gene>
    <name evidence="2" type="ORF">TOPH_01895</name>
</gene>
<reference evidence="2 3" key="1">
    <citation type="journal article" date="2015" name="BMC Genomics">
        <title>The genome of the truffle-parasite Tolypocladium ophioglossoides and the evolution of antifungal peptaibiotics.</title>
        <authorList>
            <person name="Quandt C.A."/>
            <person name="Bushley K.E."/>
            <person name="Spatafora J.W."/>
        </authorList>
    </citation>
    <scope>NUCLEOTIDE SEQUENCE [LARGE SCALE GENOMIC DNA]</scope>
    <source>
        <strain evidence="2 3">CBS 100239</strain>
    </source>
</reference>
<feature type="non-terminal residue" evidence="2">
    <location>
        <position position="170"/>
    </location>
</feature>
<dbReference type="EMBL" id="LFRF01000003">
    <property type="protein sequence ID" value="KND93721.1"/>
    <property type="molecule type" value="Genomic_DNA"/>
</dbReference>
<organism evidence="2 3">
    <name type="scientific">Tolypocladium ophioglossoides (strain CBS 100239)</name>
    <name type="common">Snaketongue truffleclub</name>
    <name type="synonym">Elaphocordyceps ophioglossoides</name>
    <dbReference type="NCBI Taxonomy" id="1163406"/>
    <lineage>
        <taxon>Eukaryota</taxon>
        <taxon>Fungi</taxon>
        <taxon>Dikarya</taxon>
        <taxon>Ascomycota</taxon>
        <taxon>Pezizomycotina</taxon>
        <taxon>Sordariomycetes</taxon>
        <taxon>Hypocreomycetidae</taxon>
        <taxon>Hypocreales</taxon>
        <taxon>Ophiocordycipitaceae</taxon>
        <taxon>Tolypocladium</taxon>
    </lineage>
</organism>
<comment type="caution">
    <text evidence="2">The sequence shown here is derived from an EMBL/GenBank/DDBJ whole genome shotgun (WGS) entry which is preliminary data.</text>
</comment>
<proteinExistence type="predicted"/>
<dbReference type="Proteomes" id="UP000036947">
    <property type="component" value="Unassembled WGS sequence"/>
</dbReference>
<evidence type="ECO:0000313" key="3">
    <source>
        <dbReference type="Proteomes" id="UP000036947"/>
    </source>
</evidence>
<feature type="compositionally biased region" description="Basic and acidic residues" evidence="1">
    <location>
        <begin position="127"/>
        <end position="157"/>
    </location>
</feature>
<dbReference type="AlphaFoldDB" id="A0A0L0NI05"/>
<accession>A0A0L0NI05</accession>
<name>A0A0L0NI05_TOLOC</name>
<feature type="region of interest" description="Disordered" evidence="1">
    <location>
        <begin position="119"/>
        <end position="157"/>
    </location>
</feature>
<sequence length="170" mass="18411">SPHPLCFPSRISSFHHSIILGPTLLHQQSFTDTDNSPITASSLASVSPAVSGSAYASPPRPQAPPGQHLGDALHGRCGRWRPHAALPCHARRRRAPGQADDQVGAALGAQHLLLYTSRRAHSAAHGASDRPRRPARREPPTTREDGQACRREHQERHRAVRAQAVVAVIM</sequence>